<keyword evidence="8 12" id="KW-0406">Ion transport</keyword>
<dbReference type="Proteomes" id="UP000035481">
    <property type="component" value="Unassembled WGS sequence"/>
</dbReference>
<keyword evidence="9 12" id="KW-0472">Membrane</keyword>
<dbReference type="HAMAP" id="MF_00815">
    <property type="entry name" value="ATP_synth_gamma_bact"/>
    <property type="match status" value="1"/>
</dbReference>
<evidence type="ECO:0000256" key="3">
    <source>
        <dbReference type="ARBA" id="ARBA00007681"/>
    </source>
</evidence>
<dbReference type="CDD" id="cd12151">
    <property type="entry name" value="F1-ATPase_gamma"/>
    <property type="match status" value="1"/>
</dbReference>
<evidence type="ECO:0000256" key="2">
    <source>
        <dbReference type="ARBA" id="ARBA00004170"/>
    </source>
</evidence>
<comment type="function">
    <text evidence="1 12">Produces ATP from ADP in the presence of a proton gradient across the membrane. The gamma chain is believed to be important in regulating ATPase activity and the flow of protons through the CF(0) complex.</text>
</comment>
<evidence type="ECO:0000256" key="8">
    <source>
        <dbReference type="ARBA" id="ARBA00023065"/>
    </source>
</evidence>
<dbReference type="GO" id="GO:0005524">
    <property type="term" value="F:ATP binding"/>
    <property type="evidence" value="ECO:0007669"/>
    <property type="project" value="UniProtKB-UniRule"/>
</dbReference>
<protein>
    <recommendedName>
        <fullName evidence="12">ATP synthase gamma chain</fullName>
    </recommendedName>
    <alternativeName>
        <fullName evidence="12">ATP synthase F1 sector gamma subunit</fullName>
    </alternativeName>
    <alternativeName>
        <fullName evidence="12">F-ATPase gamma subunit</fullName>
    </alternativeName>
</protein>
<dbReference type="OrthoDB" id="9812769at2"/>
<dbReference type="EMBL" id="JPLA01000019">
    <property type="protein sequence ID" value="KLD64369.1"/>
    <property type="molecule type" value="Genomic_DNA"/>
</dbReference>
<evidence type="ECO:0000313" key="13">
    <source>
        <dbReference type="EMBL" id="KLD64369.1"/>
    </source>
</evidence>
<dbReference type="GO" id="GO:0046933">
    <property type="term" value="F:proton-transporting ATP synthase activity, rotational mechanism"/>
    <property type="evidence" value="ECO:0007669"/>
    <property type="project" value="UniProtKB-UniRule"/>
</dbReference>
<gene>
    <name evidence="12" type="primary">atpG</name>
    <name evidence="13" type="ORF">Y882_07355</name>
</gene>
<dbReference type="GO" id="GO:0016787">
    <property type="term" value="F:hydrolase activity"/>
    <property type="evidence" value="ECO:0007669"/>
    <property type="project" value="UniProtKB-KW"/>
</dbReference>
<comment type="subunit">
    <text evidence="4 12">F-type ATPases have 2 components, CF(1) - the catalytic core - and CF(0) - the membrane proton channel. CF(1) has five subunits: alpha(3), beta(3), gamma(1), delta(1), epsilon(1). CF(0) has three main subunits: a, b and c.</text>
</comment>
<dbReference type="PATRIC" id="fig|1440762.4.peg.861"/>
<keyword evidence="6 12" id="KW-1003">Cell membrane</keyword>
<evidence type="ECO:0000256" key="10">
    <source>
        <dbReference type="ARBA" id="ARBA00023196"/>
    </source>
</evidence>
<dbReference type="STRING" id="1440762.Y882_07355"/>
<dbReference type="PRINTS" id="PR00126">
    <property type="entry name" value="ATPASEGAMMA"/>
</dbReference>
<proteinExistence type="inferred from homology"/>
<dbReference type="NCBIfam" id="TIGR01146">
    <property type="entry name" value="ATPsyn_F1gamma"/>
    <property type="match status" value="1"/>
</dbReference>
<evidence type="ECO:0000256" key="12">
    <source>
        <dbReference type="HAMAP-Rule" id="MF_00815"/>
    </source>
</evidence>
<accession>A0A0G9H569</accession>
<dbReference type="Pfam" id="PF00231">
    <property type="entry name" value="ATP-synt"/>
    <property type="match status" value="1"/>
</dbReference>
<dbReference type="PROSITE" id="PS00153">
    <property type="entry name" value="ATPASE_GAMMA"/>
    <property type="match status" value="1"/>
</dbReference>
<dbReference type="FunFam" id="1.10.287.80:FF:000005">
    <property type="entry name" value="ATP synthase gamma chain"/>
    <property type="match status" value="1"/>
</dbReference>
<dbReference type="InterPro" id="IPR035968">
    <property type="entry name" value="ATP_synth_F1_ATPase_gsu"/>
</dbReference>
<dbReference type="Gene3D" id="3.40.1380.10">
    <property type="match status" value="1"/>
</dbReference>
<evidence type="ECO:0000256" key="9">
    <source>
        <dbReference type="ARBA" id="ARBA00023136"/>
    </source>
</evidence>
<evidence type="ECO:0000256" key="7">
    <source>
        <dbReference type="ARBA" id="ARBA00022781"/>
    </source>
</evidence>
<evidence type="ECO:0000256" key="4">
    <source>
        <dbReference type="ARBA" id="ARBA00011648"/>
    </source>
</evidence>
<keyword evidence="11 12" id="KW-0066">ATP synthesis</keyword>
<comment type="similarity">
    <text evidence="3 12">Belongs to the ATPase gamma chain family.</text>
</comment>
<keyword evidence="5 12" id="KW-0813">Transport</keyword>
<reference evidence="13 14" key="1">
    <citation type="journal article" date="2015" name="Antonie Van Leeuwenhoek">
        <title>A phylogenomic and molecular marker based taxonomic framework for the order Xanthomonadales: proposal to transfer the families Algiphilaceae and Solimonadaceae to the order Nevskiales ord. nov. and to create a new family within the order Xanthomonadales, the family Rhodanobacteraceae fam. nov., containing the genus Rhodanobacter and its closest relatives.</title>
        <authorList>
            <person name="Naushad S."/>
            <person name="Adeolu M."/>
            <person name="Wong S."/>
            <person name="Sohail M."/>
            <person name="Schellhorn H.E."/>
            <person name="Gupta R.S."/>
        </authorList>
    </citation>
    <scope>NUCLEOTIDE SEQUENCE [LARGE SCALE GENOMIC DNA]</scope>
    <source>
        <strain evidence="13 14">DSM 16301</strain>
    </source>
</reference>
<keyword evidence="13" id="KW-0378">Hydrolase</keyword>
<evidence type="ECO:0000256" key="1">
    <source>
        <dbReference type="ARBA" id="ARBA00003456"/>
    </source>
</evidence>
<evidence type="ECO:0000256" key="11">
    <source>
        <dbReference type="ARBA" id="ARBA00023310"/>
    </source>
</evidence>
<organism evidence="13 14">
    <name type="scientific">Dyella japonica DSM 16301</name>
    <dbReference type="NCBI Taxonomy" id="1440762"/>
    <lineage>
        <taxon>Bacteria</taxon>
        <taxon>Pseudomonadati</taxon>
        <taxon>Pseudomonadota</taxon>
        <taxon>Gammaproteobacteria</taxon>
        <taxon>Lysobacterales</taxon>
        <taxon>Rhodanobacteraceae</taxon>
        <taxon>Dyella</taxon>
    </lineage>
</organism>
<comment type="subcellular location">
    <subcellularLocation>
        <location evidence="12">Cell membrane</location>
        <topology evidence="12">Peripheral membrane protein</topology>
    </subcellularLocation>
    <subcellularLocation>
        <location evidence="2">Membrane</location>
        <topology evidence="2">Peripheral membrane protein</topology>
    </subcellularLocation>
</comment>
<dbReference type="SUPFAM" id="SSF52943">
    <property type="entry name" value="ATP synthase (F1-ATPase), gamma subunit"/>
    <property type="match status" value="1"/>
</dbReference>
<comment type="caution">
    <text evidence="13">The sequence shown here is derived from an EMBL/GenBank/DDBJ whole genome shotgun (WGS) entry which is preliminary data.</text>
</comment>
<keyword evidence="7 12" id="KW-0375">Hydrogen ion transport</keyword>
<dbReference type="RefSeq" id="WP_046971228.1">
    <property type="nucleotide sequence ID" value="NZ_JPLA01000019.1"/>
</dbReference>
<evidence type="ECO:0000313" key="14">
    <source>
        <dbReference type="Proteomes" id="UP000035481"/>
    </source>
</evidence>
<keyword evidence="10 12" id="KW-0139">CF(1)</keyword>
<dbReference type="AlphaFoldDB" id="A0A0G9H569"/>
<dbReference type="InterPro" id="IPR000131">
    <property type="entry name" value="ATP_synth_F1_gsu"/>
</dbReference>
<dbReference type="GO" id="GO:0042777">
    <property type="term" value="P:proton motive force-driven plasma membrane ATP synthesis"/>
    <property type="evidence" value="ECO:0007669"/>
    <property type="project" value="UniProtKB-UniRule"/>
</dbReference>
<dbReference type="PANTHER" id="PTHR11693">
    <property type="entry name" value="ATP SYNTHASE GAMMA CHAIN"/>
    <property type="match status" value="1"/>
</dbReference>
<dbReference type="GO" id="GO:0005886">
    <property type="term" value="C:plasma membrane"/>
    <property type="evidence" value="ECO:0007669"/>
    <property type="project" value="UniProtKB-SubCell"/>
</dbReference>
<dbReference type="NCBIfam" id="NF004144">
    <property type="entry name" value="PRK05621.1-1"/>
    <property type="match status" value="1"/>
</dbReference>
<sequence>MASGREIKTKIKSTQNMRKVTRALEMVSASKIRKAQDLMKASRPYARAMRKVIAHVAQASTDFSHPFLVEREKVARVGFLVVSTDRGLCGGLNSNLFRRLLPIIREWQDKGAEIDVVAVGQKATQFFRRIKGVNLIGSVSHLGEKPKVESLVGVIKVMLDAYVEGKLDRVFLAHNDFINTMTQKPTVHALLPLPVVAKEMVGAEPSTQSPDFPVAGLKLDQKHDWDYIYEPDAATVLEHVLGRYIESVVYQGVLENLASEHAARMVAMKSASDNASKVIGELTLIYNKARQAAITQEISEIVGGAAAV</sequence>
<evidence type="ECO:0000256" key="5">
    <source>
        <dbReference type="ARBA" id="ARBA00022448"/>
    </source>
</evidence>
<dbReference type="PANTHER" id="PTHR11693:SF22">
    <property type="entry name" value="ATP SYNTHASE SUBUNIT GAMMA, MITOCHONDRIAL"/>
    <property type="match status" value="1"/>
</dbReference>
<name>A0A0G9H569_9GAMM</name>
<dbReference type="InterPro" id="IPR023632">
    <property type="entry name" value="ATP_synth_F1_gsu_CS"/>
</dbReference>
<evidence type="ECO:0000256" key="6">
    <source>
        <dbReference type="ARBA" id="ARBA00022475"/>
    </source>
</evidence>
<dbReference type="Gene3D" id="1.10.287.80">
    <property type="entry name" value="ATP synthase, gamma subunit, helix hairpin domain"/>
    <property type="match status" value="2"/>
</dbReference>
<dbReference type="GO" id="GO:0045259">
    <property type="term" value="C:proton-transporting ATP synthase complex"/>
    <property type="evidence" value="ECO:0007669"/>
    <property type="project" value="UniProtKB-KW"/>
</dbReference>